<dbReference type="InterPro" id="IPR002797">
    <property type="entry name" value="Polysacc_synth"/>
</dbReference>
<reference evidence="8" key="3">
    <citation type="submission" date="2024-02" db="EMBL/GenBank/DDBJ databases">
        <authorList>
            <person name="Choi B."/>
        </authorList>
    </citation>
    <scope>NUCLEOTIDE SEQUENCE</scope>
    <source>
        <strain evidence="8">UMB1016</strain>
    </source>
</reference>
<dbReference type="GO" id="GO:0005886">
    <property type="term" value="C:plasma membrane"/>
    <property type="evidence" value="ECO:0007669"/>
    <property type="project" value="UniProtKB-SubCell"/>
</dbReference>
<dbReference type="Pfam" id="PF01943">
    <property type="entry name" value="Polysacc_synt"/>
    <property type="match status" value="1"/>
</dbReference>
<accession>A0A1E9PDT4</accession>
<feature type="transmembrane region" description="Helical" evidence="6">
    <location>
        <begin position="209"/>
        <end position="230"/>
    </location>
</feature>
<name>A0A1E9PDT4_9LACT</name>
<feature type="transmembrane region" description="Helical" evidence="6">
    <location>
        <begin position="441"/>
        <end position="459"/>
    </location>
</feature>
<dbReference type="GeneID" id="89334380"/>
<reference evidence="7" key="2">
    <citation type="submission" date="2022-09" db="EMBL/GenBank/DDBJ databases">
        <title>Aerococcus urinae taxonomy study.</title>
        <authorList>
            <person name="Christensen J."/>
            <person name="Senneby E."/>
        </authorList>
    </citation>
    <scope>NUCLEOTIDE SEQUENCE</scope>
    <source>
        <strain evidence="7">LUND-41-B12</strain>
    </source>
</reference>
<sequence>MVSSKNNSNKITILNILSTFLLQGIAFITTPLFTRLLGPEQFGIYSLFNSWVLILTCLMGIGINSSIGTGLYSFKEEYLSFRNSILFSSTLICLFQLILIVIGAPFLSNLINFPKILVIIIAVTAFSQYIINFSQLCFIYEKKPLSNLILSVSISIISVILSLFFIDAISNDLRYLARICGVAVTYIIVAVIVWLTLYLKHPVGVNKTYLKYGIMVGFPIVFHSISQQILGQSDRVMMQQLGMDAAEIGIYSLFYTLSSVLTTVLGALNNSWCPFYYDDLSEENWGILNKKCKNYIELFTVLTIGFLLLAREVSHLMADDSYWSGINIIPIFTLAVYFTFMYQFPVNFEFFHKKTRVIAIGTIGAGLINIILNAFMIPAWGMYGAATATAISYLALFFVHYYIVNNIEGHPYHLKLTIFIPGILAIVIGIIFFYTFSSLWYIRWGIGIILGFVELYRIIQRKAIF</sequence>
<evidence type="ECO:0000313" key="7">
    <source>
        <dbReference type="EMBL" id="MCY3087527.1"/>
    </source>
</evidence>
<protein>
    <submittedName>
        <fullName evidence="7">Oligosaccharide flippase family protein</fullName>
    </submittedName>
</protein>
<feature type="transmembrane region" description="Helical" evidence="6">
    <location>
        <begin position="53"/>
        <end position="74"/>
    </location>
</feature>
<proteinExistence type="predicted"/>
<dbReference type="EMBL" id="JAOTMY010000002">
    <property type="protein sequence ID" value="MCY3087527.1"/>
    <property type="molecule type" value="Genomic_DNA"/>
</dbReference>
<feature type="transmembrane region" description="Helical" evidence="6">
    <location>
        <begin position="383"/>
        <end position="404"/>
    </location>
</feature>
<feature type="transmembrane region" description="Helical" evidence="6">
    <location>
        <begin position="175"/>
        <end position="197"/>
    </location>
</feature>
<keyword evidence="2" id="KW-1003">Cell membrane</keyword>
<feature type="transmembrane region" description="Helical" evidence="6">
    <location>
        <begin position="294"/>
        <end position="310"/>
    </location>
</feature>
<comment type="subcellular location">
    <subcellularLocation>
        <location evidence="1">Cell membrane</location>
        <topology evidence="1">Multi-pass membrane protein</topology>
    </subcellularLocation>
</comment>
<feature type="transmembrane region" description="Helical" evidence="6">
    <location>
        <begin position="145"/>
        <end position="169"/>
    </location>
</feature>
<keyword evidence="3 6" id="KW-0812">Transmembrane</keyword>
<dbReference type="Proteomes" id="UP001069047">
    <property type="component" value="Unassembled WGS sequence"/>
</dbReference>
<evidence type="ECO:0000256" key="4">
    <source>
        <dbReference type="ARBA" id="ARBA00022989"/>
    </source>
</evidence>
<organism evidence="7 10">
    <name type="scientific">Aerococcus mictus</name>
    <dbReference type="NCBI Taxonomy" id="2976810"/>
    <lineage>
        <taxon>Bacteria</taxon>
        <taxon>Bacillati</taxon>
        <taxon>Bacillota</taxon>
        <taxon>Bacilli</taxon>
        <taxon>Lactobacillales</taxon>
        <taxon>Aerococcaceae</taxon>
        <taxon>Aerococcus</taxon>
    </lineage>
</organism>
<dbReference type="AlphaFoldDB" id="A0A1E9PDT4"/>
<keyword evidence="9" id="KW-1185">Reference proteome</keyword>
<dbReference type="InterPro" id="IPR050833">
    <property type="entry name" value="Poly_Biosynth_Transport"/>
</dbReference>
<dbReference type="RefSeq" id="WP_070559907.1">
    <property type="nucleotide sequence ID" value="NZ_CAJHLG010000003.1"/>
</dbReference>
<evidence type="ECO:0000313" key="9">
    <source>
        <dbReference type="Proteomes" id="UP000250354"/>
    </source>
</evidence>
<accession>A0A9Q4DFE7</accession>
<evidence type="ECO:0000256" key="5">
    <source>
        <dbReference type="ARBA" id="ARBA00023136"/>
    </source>
</evidence>
<evidence type="ECO:0000256" key="2">
    <source>
        <dbReference type="ARBA" id="ARBA00022475"/>
    </source>
</evidence>
<reference evidence="8 9" key="1">
    <citation type="journal article" date="2020" name="J. Bacteriol.">
        <title>Aerococcus urinae Isolated from Women with Lower Urinary Tract Symptoms: In Vitro Aggregation and Genome Analysis.</title>
        <authorList>
            <person name="Hilt E.E."/>
            <person name="Putonti C."/>
            <person name="Thomas-White K."/>
            <person name="Lewis A.L."/>
            <person name="Visick K.L."/>
            <person name="Gilbert N.M."/>
            <person name="Wolfe A.J."/>
        </authorList>
    </citation>
    <scope>NUCLEOTIDE SEQUENCE [LARGE SCALE GENOMIC DNA]</scope>
    <source>
        <strain evidence="8 9">UMB1016</strain>
    </source>
</reference>
<evidence type="ECO:0000313" key="10">
    <source>
        <dbReference type="Proteomes" id="UP001069047"/>
    </source>
</evidence>
<dbReference type="PANTHER" id="PTHR30250">
    <property type="entry name" value="PST FAMILY PREDICTED COLANIC ACID TRANSPORTER"/>
    <property type="match status" value="1"/>
</dbReference>
<evidence type="ECO:0000313" key="8">
    <source>
        <dbReference type="EMBL" id="WWC53962.1"/>
    </source>
</evidence>
<dbReference type="EMBL" id="CP145132">
    <property type="protein sequence ID" value="WWC53962.1"/>
    <property type="molecule type" value="Genomic_DNA"/>
</dbReference>
<gene>
    <name evidence="8" type="ORF">DBT44_0006035</name>
    <name evidence="7" type="ORF">ODY61_05260</name>
</gene>
<feature type="transmembrane region" description="Helical" evidence="6">
    <location>
        <begin position="357"/>
        <end position="377"/>
    </location>
</feature>
<feature type="transmembrane region" description="Helical" evidence="6">
    <location>
        <begin position="250"/>
        <end position="273"/>
    </location>
</feature>
<feature type="transmembrane region" description="Helical" evidence="6">
    <location>
        <begin position="12"/>
        <end position="33"/>
    </location>
</feature>
<feature type="transmembrane region" description="Helical" evidence="6">
    <location>
        <begin position="86"/>
        <end position="107"/>
    </location>
</feature>
<evidence type="ECO:0000256" key="6">
    <source>
        <dbReference type="SAM" id="Phobius"/>
    </source>
</evidence>
<feature type="transmembrane region" description="Helical" evidence="6">
    <location>
        <begin position="416"/>
        <end position="435"/>
    </location>
</feature>
<evidence type="ECO:0000256" key="3">
    <source>
        <dbReference type="ARBA" id="ARBA00022692"/>
    </source>
</evidence>
<keyword evidence="5 6" id="KW-0472">Membrane</keyword>
<dbReference type="PANTHER" id="PTHR30250:SF11">
    <property type="entry name" value="O-ANTIGEN TRANSPORTER-RELATED"/>
    <property type="match status" value="1"/>
</dbReference>
<keyword evidence="4 6" id="KW-1133">Transmembrane helix</keyword>
<feature type="transmembrane region" description="Helical" evidence="6">
    <location>
        <begin position="322"/>
        <end position="345"/>
    </location>
</feature>
<feature type="transmembrane region" description="Helical" evidence="6">
    <location>
        <begin position="113"/>
        <end position="133"/>
    </location>
</feature>
<dbReference type="Proteomes" id="UP000250354">
    <property type="component" value="Chromosome"/>
</dbReference>
<evidence type="ECO:0000256" key="1">
    <source>
        <dbReference type="ARBA" id="ARBA00004651"/>
    </source>
</evidence>